<keyword evidence="2" id="KW-1185">Reference proteome</keyword>
<organism evidence="1 2">
    <name type="scientific">Prorocentrum cordatum</name>
    <dbReference type="NCBI Taxonomy" id="2364126"/>
    <lineage>
        <taxon>Eukaryota</taxon>
        <taxon>Sar</taxon>
        <taxon>Alveolata</taxon>
        <taxon>Dinophyceae</taxon>
        <taxon>Prorocentrales</taxon>
        <taxon>Prorocentraceae</taxon>
        <taxon>Prorocentrum</taxon>
    </lineage>
</organism>
<evidence type="ECO:0000313" key="1">
    <source>
        <dbReference type="EMBL" id="CAK0796911.1"/>
    </source>
</evidence>
<dbReference type="Proteomes" id="UP001189429">
    <property type="component" value="Unassembled WGS sequence"/>
</dbReference>
<protein>
    <submittedName>
        <fullName evidence="1">Uncharacterized protein</fullName>
    </submittedName>
</protein>
<comment type="caution">
    <text evidence="1">The sequence shown here is derived from an EMBL/GenBank/DDBJ whole genome shotgun (WGS) entry which is preliminary data.</text>
</comment>
<gene>
    <name evidence="1" type="ORF">PCOR1329_LOCUS6143</name>
</gene>
<reference evidence="1" key="1">
    <citation type="submission" date="2023-10" db="EMBL/GenBank/DDBJ databases">
        <authorList>
            <person name="Chen Y."/>
            <person name="Shah S."/>
            <person name="Dougan E. K."/>
            <person name="Thang M."/>
            <person name="Chan C."/>
        </authorList>
    </citation>
    <scope>NUCLEOTIDE SEQUENCE [LARGE SCALE GENOMIC DNA]</scope>
</reference>
<proteinExistence type="predicted"/>
<accession>A0ABN9PY84</accession>
<feature type="non-terminal residue" evidence="1">
    <location>
        <position position="144"/>
    </location>
</feature>
<sequence length="144" mass="15518">AKNVAEHHMSDFSAMMRMNMEDTVASTMVSVHSEIGFTFDAKAAVNERQTTLAAPGAQVSDPIDRAKLAEWNRTIDPSLFAFSCEARAAPGELQAALAEWFQAASAAADNVKLIGDVQLKRFDLHRPCGSARLARASALRAGLK</sequence>
<feature type="non-terminal residue" evidence="1">
    <location>
        <position position="1"/>
    </location>
</feature>
<name>A0ABN9PY84_9DINO</name>
<evidence type="ECO:0000313" key="2">
    <source>
        <dbReference type="Proteomes" id="UP001189429"/>
    </source>
</evidence>
<dbReference type="EMBL" id="CAUYUJ010001647">
    <property type="protein sequence ID" value="CAK0796911.1"/>
    <property type="molecule type" value="Genomic_DNA"/>
</dbReference>